<dbReference type="GO" id="GO:0005737">
    <property type="term" value="C:cytoplasm"/>
    <property type="evidence" value="ECO:0007669"/>
    <property type="project" value="TreeGrafter"/>
</dbReference>
<evidence type="ECO:0000256" key="1">
    <source>
        <dbReference type="ARBA" id="ARBA00006499"/>
    </source>
</evidence>
<name>A0A1J9QH77_9EURO</name>
<keyword evidence="4" id="KW-1185">Reference proteome</keyword>
<protein>
    <recommendedName>
        <fullName evidence="2">Phospholipase/carboxylesterase/thioesterase domain-containing protein</fullName>
    </recommendedName>
</protein>
<dbReference type="Proteomes" id="UP000242791">
    <property type="component" value="Unassembled WGS sequence"/>
</dbReference>
<dbReference type="Gene3D" id="3.40.50.1820">
    <property type="entry name" value="alpha/beta hydrolase"/>
    <property type="match status" value="1"/>
</dbReference>
<comment type="caution">
    <text evidence="3">The sequence shown here is derived from an EMBL/GenBank/DDBJ whole genome shotgun (WGS) entry which is preliminary data.</text>
</comment>
<gene>
    <name evidence="3" type="ORF">ACJ73_00760</name>
</gene>
<reference evidence="3 4" key="1">
    <citation type="submission" date="2015-08" db="EMBL/GenBank/DDBJ databases">
        <title>Emmonsia species relationships and genome sequence.</title>
        <authorList>
            <person name="Cuomo C.A."/>
            <person name="Schwartz I.S."/>
            <person name="Kenyon C."/>
            <person name="De Hoog G.S."/>
            <person name="Govender N.P."/>
            <person name="Botha A."/>
            <person name="Moreno L."/>
            <person name="De Vries M."/>
            <person name="Munoz J.F."/>
            <person name="Stielow J.B."/>
        </authorList>
    </citation>
    <scope>NUCLEOTIDE SEQUENCE [LARGE SCALE GENOMIC DNA]</scope>
    <source>
        <strain evidence="3 4">EI222</strain>
    </source>
</reference>
<organism evidence="3 4">
    <name type="scientific">Blastomyces percursus</name>
    <dbReference type="NCBI Taxonomy" id="1658174"/>
    <lineage>
        <taxon>Eukaryota</taxon>
        <taxon>Fungi</taxon>
        <taxon>Dikarya</taxon>
        <taxon>Ascomycota</taxon>
        <taxon>Pezizomycotina</taxon>
        <taxon>Eurotiomycetes</taxon>
        <taxon>Eurotiomycetidae</taxon>
        <taxon>Onygenales</taxon>
        <taxon>Ajellomycetaceae</taxon>
        <taxon>Blastomyces</taxon>
    </lineage>
</organism>
<dbReference type="InterPro" id="IPR003140">
    <property type="entry name" value="PLipase/COase/thioEstase"/>
</dbReference>
<dbReference type="VEuPathDB" id="FungiDB:ACJ73_00760"/>
<dbReference type="GO" id="GO:0008474">
    <property type="term" value="F:palmitoyl-(protein) hydrolase activity"/>
    <property type="evidence" value="ECO:0007669"/>
    <property type="project" value="TreeGrafter"/>
</dbReference>
<dbReference type="InterPro" id="IPR029058">
    <property type="entry name" value="AB_hydrolase_fold"/>
</dbReference>
<dbReference type="EMBL" id="LGTZ01000058">
    <property type="protein sequence ID" value="OJD27840.1"/>
    <property type="molecule type" value="Genomic_DNA"/>
</dbReference>
<proteinExistence type="inferred from homology"/>
<dbReference type="SUPFAM" id="SSF53474">
    <property type="entry name" value="alpha/beta-Hydrolases"/>
    <property type="match status" value="1"/>
</dbReference>
<feature type="domain" description="Phospholipase/carboxylesterase/thioesterase" evidence="2">
    <location>
        <begin position="257"/>
        <end position="316"/>
    </location>
</feature>
<feature type="domain" description="Phospholipase/carboxylesterase/thioesterase" evidence="2">
    <location>
        <begin position="65"/>
        <end position="197"/>
    </location>
</feature>
<dbReference type="AlphaFoldDB" id="A0A1J9QH77"/>
<sequence length="324" mass="35945">MNFPDYPTPVTIQPLKAHRQTIILLHGRGDNGTSFGRQILSTPFPVPPLLFPNSPFGMLLTLRDAFPHAKFVFPTAPRRQPQQHKYDLINQWFDLWWLPSSSSAADDNGDRPFPLERDSVQSNGLRESTMFLHDLLQREIALVEGGAKNVLLGGLSQGCASSFVACLLWDGVGEGGERREALGALVGFCGRLPFERRVRSIVAGGTVEGEKANQLSGTDGKVENKSSISKAIDFFREELGIPLPPGLPSSSPDFLFQRTPLFLGHVVEDGTVPIRLGREAATCFEALGMNVSWNEYEGLGHWYTDSMLSDFVKFVREKTNWELE</sequence>
<evidence type="ECO:0000259" key="2">
    <source>
        <dbReference type="Pfam" id="PF02230"/>
    </source>
</evidence>
<dbReference type="PANTHER" id="PTHR10655:SF64">
    <property type="entry name" value="PHOSPHOLIPASE_CARBOXYLESTERASE_THIOESTERASE DOMAIN-CONTAINING PROTEIN"/>
    <property type="match status" value="1"/>
</dbReference>
<evidence type="ECO:0000313" key="4">
    <source>
        <dbReference type="Proteomes" id="UP000242791"/>
    </source>
</evidence>
<dbReference type="STRING" id="1658174.A0A1J9QH77"/>
<dbReference type="PANTHER" id="PTHR10655">
    <property type="entry name" value="LYSOPHOSPHOLIPASE-RELATED"/>
    <property type="match status" value="1"/>
</dbReference>
<dbReference type="GO" id="GO:0052689">
    <property type="term" value="F:carboxylic ester hydrolase activity"/>
    <property type="evidence" value="ECO:0007669"/>
    <property type="project" value="TreeGrafter"/>
</dbReference>
<evidence type="ECO:0000313" key="3">
    <source>
        <dbReference type="EMBL" id="OJD27840.1"/>
    </source>
</evidence>
<dbReference type="InterPro" id="IPR050565">
    <property type="entry name" value="LYPA1-2/EST-like"/>
</dbReference>
<accession>A0A1J9QH77</accession>
<dbReference type="Pfam" id="PF02230">
    <property type="entry name" value="Abhydrolase_2"/>
    <property type="match status" value="2"/>
</dbReference>
<dbReference type="OrthoDB" id="2418081at2759"/>
<comment type="similarity">
    <text evidence="1">Belongs to the AB hydrolase superfamily. AB hydrolase 2 family.</text>
</comment>